<dbReference type="PRINTS" id="PR00332">
    <property type="entry name" value="HISTRIAD"/>
</dbReference>
<dbReference type="Gene3D" id="3.30.428.10">
    <property type="entry name" value="HIT-like"/>
    <property type="match status" value="1"/>
</dbReference>
<dbReference type="Proteomes" id="UP000027093">
    <property type="component" value="Chromosome"/>
</dbReference>
<dbReference type="InterPro" id="IPR001310">
    <property type="entry name" value="Histidine_triad_HIT"/>
</dbReference>
<feature type="active site" description="Tele-AMP-histidine intermediate" evidence="1">
    <location>
        <position position="104"/>
    </location>
</feature>
<dbReference type="Pfam" id="PF01230">
    <property type="entry name" value="HIT"/>
    <property type="match status" value="1"/>
</dbReference>
<dbReference type="PANTHER" id="PTHR46648">
    <property type="entry name" value="HIT FAMILY PROTEIN 1"/>
    <property type="match status" value="1"/>
</dbReference>
<reference evidence="5 6" key="1">
    <citation type="journal article" date="2014" name="Int. J. Syst. Evol. Microbiol.">
        <title>Nitrososphaera viennensis gen. nov., sp. nov., an aerobic and mesophilic, ammonia-oxidizing archaeon from soil and a member of the archaeal phylum Thaumarchaeota.</title>
        <authorList>
            <person name="Stieglmeier M."/>
            <person name="Klingl A."/>
            <person name="Alves R.J."/>
            <person name="Rittmann S.K."/>
            <person name="Melcher M."/>
            <person name="Leisch N."/>
            <person name="Schleper C."/>
        </authorList>
    </citation>
    <scope>NUCLEOTIDE SEQUENCE [LARGE SCALE GENOMIC DNA]</scope>
    <source>
        <strain evidence="5">EN76</strain>
    </source>
</reference>
<dbReference type="KEGG" id="nvn:NVIE_012540"/>
<dbReference type="GO" id="GO:0009117">
    <property type="term" value="P:nucleotide metabolic process"/>
    <property type="evidence" value="ECO:0007669"/>
    <property type="project" value="TreeGrafter"/>
</dbReference>
<dbReference type="HOGENOM" id="CLU_056776_3_2_2"/>
<dbReference type="PROSITE" id="PS51084">
    <property type="entry name" value="HIT_2"/>
    <property type="match status" value="1"/>
</dbReference>
<evidence type="ECO:0000256" key="2">
    <source>
        <dbReference type="PIRSR" id="PIRSR601310-3"/>
    </source>
</evidence>
<dbReference type="STRING" id="926571.NVIE_012540"/>
<evidence type="ECO:0000259" key="4">
    <source>
        <dbReference type="PROSITE" id="PS51084"/>
    </source>
</evidence>
<evidence type="ECO:0000256" key="3">
    <source>
        <dbReference type="PROSITE-ProRule" id="PRU00464"/>
    </source>
</evidence>
<sequence length="143" mass="15464">MMLHQDSNCIFCKIVSGQIPARVVKQNDRAMAFLDAFPLAAGHVLVVPKAHFQKIQDMGAPDARAVFDLVHKITGRIESAAGTSASTIAVHNGKEAGQEVPHVHVHIIPRKPGDGAGPVHSMFKNRPRLSAQEMDALLGKMME</sequence>
<accession>A0A060HQP8</accession>
<evidence type="ECO:0000256" key="1">
    <source>
        <dbReference type="PIRSR" id="PIRSR601310-1"/>
    </source>
</evidence>
<dbReference type="AlphaFoldDB" id="A0A060HQP8"/>
<proteinExistence type="predicted"/>
<feature type="short sequence motif" description="Histidine triad motif" evidence="2 3">
    <location>
        <begin position="102"/>
        <end position="106"/>
    </location>
</feature>
<feature type="domain" description="HIT" evidence="4">
    <location>
        <begin position="10"/>
        <end position="117"/>
    </location>
</feature>
<dbReference type="PANTHER" id="PTHR46648:SF1">
    <property type="entry name" value="ADENOSINE 5'-MONOPHOSPHORAMIDASE HNT1"/>
    <property type="match status" value="1"/>
</dbReference>
<name>A0A060HQP8_9ARCH</name>
<protein>
    <submittedName>
        <fullName evidence="5">Putiative histidine triad (HIT) protein</fullName>
    </submittedName>
</protein>
<dbReference type="GO" id="GO:0003824">
    <property type="term" value="F:catalytic activity"/>
    <property type="evidence" value="ECO:0007669"/>
    <property type="project" value="InterPro"/>
</dbReference>
<dbReference type="InterPro" id="IPR036265">
    <property type="entry name" value="HIT-like_sf"/>
</dbReference>
<dbReference type="EMBL" id="CP007536">
    <property type="protein sequence ID" value="AIC15487.1"/>
    <property type="molecule type" value="Genomic_DNA"/>
</dbReference>
<dbReference type="InterPro" id="IPR011146">
    <property type="entry name" value="HIT-like"/>
</dbReference>
<keyword evidence="6" id="KW-1185">Reference proteome</keyword>
<evidence type="ECO:0000313" key="5">
    <source>
        <dbReference type="EMBL" id="AIC15487.1"/>
    </source>
</evidence>
<organism evidence="5 6">
    <name type="scientific">Nitrososphaera viennensis EN76</name>
    <dbReference type="NCBI Taxonomy" id="926571"/>
    <lineage>
        <taxon>Archaea</taxon>
        <taxon>Nitrososphaerota</taxon>
        <taxon>Nitrososphaeria</taxon>
        <taxon>Nitrososphaerales</taxon>
        <taxon>Nitrososphaeraceae</taxon>
        <taxon>Nitrososphaera</taxon>
    </lineage>
</organism>
<gene>
    <name evidence="5" type="ORF">NVIE_012540</name>
</gene>
<dbReference type="SUPFAM" id="SSF54197">
    <property type="entry name" value="HIT-like"/>
    <property type="match status" value="1"/>
</dbReference>
<evidence type="ECO:0000313" key="6">
    <source>
        <dbReference type="Proteomes" id="UP000027093"/>
    </source>
</evidence>